<dbReference type="PANTHER" id="PTHR38011">
    <property type="entry name" value="DIHYDROFOLATE REDUCTASE FAMILY PROTEIN (AFU_ORTHOLOGUE AFUA_8G06820)"/>
    <property type="match status" value="1"/>
</dbReference>
<gene>
    <name evidence="11" type="ORF">P186_1547</name>
</gene>
<sequence>MRPYVYLMAAVTVDGRIASRTGYSRLSCPHDLKRLHAMRANVDAVIIGANTAIVDNPRLTVRYVEGRNPVRVLIDGALRVPTTLRIFDNSAPTIIYTSRRAPLEKIEELRGRGVEVVIIGEEKIDPGDVLRDLYRRNMKKVLLEGGGRTNWEFLNRCLVDELIVTITPYVFGNGVSLIEGEGYPNTEETPFVLELVSVKLCECGREIVLTYRLRCKNKFTQNI</sequence>
<dbReference type="InterPro" id="IPR006401">
    <property type="entry name" value="Rib_reduct_arc"/>
</dbReference>
<organism evidence="11 12">
    <name type="scientific">Pyrobaculum ferrireducens</name>
    <dbReference type="NCBI Taxonomy" id="1104324"/>
    <lineage>
        <taxon>Archaea</taxon>
        <taxon>Thermoproteota</taxon>
        <taxon>Thermoprotei</taxon>
        <taxon>Thermoproteales</taxon>
        <taxon>Thermoproteaceae</taxon>
        <taxon>Pyrobaculum</taxon>
    </lineage>
</organism>
<keyword evidence="12" id="KW-1185">Reference proteome</keyword>
<dbReference type="EMBL" id="CP003098">
    <property type="protein sequence ID" value="AET32966.1"/>
    <property type="molecule type" value="Genomic_DNA"/>
</dbReference>
<dbReference type="AlphaFoldDB" id="G7VFG0"/>
<dbReference type="BioCyc" id="PSP1104324:GJSN-1519-MONOMER"/>
<dbReference type="Pfam" id="PF01872">
    <property type="entry name" value="RibD_C"/>
    <property type="match status" value="1"/>
</dbReference>
<reference evidence="11 12" key="1">
    <citation type="journal article" date="2012" name="J. Bacteriol.">
        <title>Complete genome sequence of strain 1860, a crenarchaeon of the genus pyrobaculum able to grow with various electron acceptors.</title>
        <authorList>
            <person name="Mardanov A.V."/>
            <person name="Gumerov V.M."/>
            <person name="Slobodkina G.B."/>
            <person name="Beletsky A.V."/>
            <person name="Bonch-Osmolovskaya E.A."/>
            <person name="Ravin N.V."/>
            <person name="Skryabin K.G."/>
        </authorList>
    </citation>
    <scope>NUCLEOTIDE SEQUENCE [LARGE SCALE GENOMIC DNA]</scope>
    <source>
        <strain evidence="11 12">1860</strain>
    </source>
</reference>
<proteinExistence type="inferred from homology"/>
<keyword evidence="6" id="KW-0560">Oxidoreductase</keyword>
<dbReference type="InterPro" id="IPR011549">
    <property type="entry name" value="RibD_C"/>
</dbReference>
<dbReference type="GeneID" id="11595807"/>
<keyword evidence="5" id="KW-0521">NADP</keyword>
<evidence type="ECO:0000256" key="6">
    <source>
        <dbReference type="ARBA" id="ARBA00023002"/>
    </source>
</evidence>
<comment type="pathway">
    <text evidence="1">Cofactor biosynthesis; riboflavin biosynthesis.</text>
</comment>
<dbReference type="NCBIfam" id="TIGR00227">
    <property type="entry name" value="ribD_Cterm"/>
    <property type="match status" value="1"/>
</dbReference>
<dbReference type="KEGG" id="pyr:P186_1547"/>
<dbReference type="STRING" id="1104324.P186_1547"/>
<keyword evidence="4" id="KW-0686">Riboflavin biosynthesis</keyword>
<evidence type="ECO:0000313" key="12">
    <source>
        <dbReference type="Proteomes" id="UP000005867"/>
    </source>
</evidence>
<protein>
    <recommendedName>
        <fullName evidence="9">2,5-diamino-6-(ribosylamino)-4(3H)-pyrimidinone 5'-phosphate reductase</fullName>
        <ecNumber evidence="9">1.1.1.302</ecNumber>
    </recommendedName>
</protein>
<evidence type="ECO:0000256" key="5">
    <source>
        <dbReference type="ARBA" id="ARBA00022857"/>
    </source>
</evidence>
<dbReference type="GO" id="GO:0008703">
    <property type="term" value="F:5-amino-6-(5-phosphoribosylamino)uracil reductase activity"/>
    <property type="evidence" value="ECO:0007669"/>
    <property type="project" value="InterPro"/>
</dbReference>
<dbReference type="GO" id="GO:0050661">
    <property type="term" value="F:NADP binding"/>
    <property type="evidence" value="ECO:0007669"/>
    <property type="project" value="InterPro"/>
</dbReference>
<dbReference type="EC" id="1.1.1.302" evidence="9"/>
<dbReference type="InterPro" id="IPR024072">
    <property type="entry name" value="DHFR-like_dom_sf"/>
</dbReference>
<comment type="catalytic activity">
    <reaction evidence="8">
        <text>2,5-diamino-6-(1-D-ribitylamino)pyrimidin-4(3H)-one 5'-phosphate + NADP(+) = 2,5-diamino-6-(1-D-ribosylamino)pyrimidin-4(3H)-one 5'-phosphate + NADPH + H(+)</text>
        <dbReference type="Rhea" id="RHEA:27278"/>
        <dbReference type="ChEBI" id="CHEBI:15378"/>
        <dbReference type="ChEBI" id="CHEBI:57783"/>
        <dbReference type="ChEBI" id="CHEBI:58349"/>
        <dbReference type="ChEBI" id="CHEBI:58890"/>
        <dbReference type="ChEBI" id="CHEBI:59545"/>
        <dbReference type="EC" id="1.1.1.302"/>
    </reaction>
</comment>
<dbReference type="SUPFAM" id="SSF53597">
    <property type="entry name" value="Dihydrofolate reductase-like"/>
    <property type="match status" value="1"/>
</dbReference>
<dbReference type="RefSeq" id="WP_014288792.1">
    <property type="nucleotide sequence ID" value="NC_016645.1"/>
</dbReference>
<dbReference type="Proteomes" id="UP000005867">
    <property type="component" value="Chromosome"/>
</dbReference>
<accession>G7VFG0</accession>
<evidence type="ECO:0000259" key="10">
    <source>
        <dbReference type="Pfam" id="PF01872"/>
    </source>
</evidence>
<evidence type="ECO:0000256" key="2">
    <source>
        <dbReference type="ARBA" id="ARBA00009723"/>
    </source>
</evidence>
<dbReference type="GO" id="GO:0009231">
    <property type="term" value="P:riboflavin biosynthetic process"/>
    <property type="evidence" value="ECO:0007669"/>
    <property type="project" value="UniProtKB-UniPathway"/>
</dbReference>
<evidence type="ECO:0000256" key="8">
    <source>
        <dbReference type="ARBA" id="ARBA00049020"/>
    </source>
</evidence>
<name>G7VFG0_9CREN</name>
<dbReference type="InterPro" id="IPR050765">
    <property type="entry name" value="Riboflavin_Biosynth_HTPR"/>
</dbReference>
<dbReference type="eggNOG" id="arCOG01484">
    <property type="taxonomic scope" value="Archaea"/>
</dbReference>
<comment type="subunit">
    <text evidence="3">Homodimer.</text>
</comment>
<dbReference type="InterPro" id="IPR002734">
    <property type="entry name" value="RibDG_C"/>
</dbReference>
<comment type="similarity">
    <text evidence="2">Belongs to the HTP reductase family.</text>
</comment>
<dbReference type="Gene3D" id="3.40.430.10">
    <property type="entry name" value="Dihydrofolate Reductase, subunit A"/>
    <property type="match status" value="1"/>
</dbReference>
<dbReference type="PANTHER" id="PTHR38011:SF7">
    <property type="entry name" value="2,5-DIAMINO-6-RIBOSYLAMINO-4(3H)-PYRIMIDINONE 5'-PHOSPHATE REDUCTASE"/>
    <property type="match status" value="1"/>
</dbReference>
<evidence type="ECO:0000256" key="4">
    <source>
        <dbReference type="ARBA" id="ARBA00022619"/>
    </source>
</evidence>
<comment type="catalytic activity">
    <reaction evidence="7">
        <text>2,5-diamino-6-(1-D-ribitylamino)pyrimidin-4(3H)-one 5'-phosphate + NAD(+) = 2,5-diamino-6-(1-D-ribosylamino)pyrimidin-4(3H)-one 5'-phosphate + NADH + H(+)</text>
        <dbReference type="Rhea" id="RHEA:27274"/>
        <dbReference type="ChEBI" id="CHEBI:15378"/>
        <dbReference type="ChEBI" id="CHEBI:57540"/>
        <dbReference type="ChEBI" id="CHEBI:57945"/>
        <dbReference type="ChEBI" id="CHEBI:58890"/>
        <dbReference type="ChEBI" id="CHEBI:59545"/>
        <dbReference type="EC" id="1.1.1.302"/>
    </reaction>
</comment>
<feature type="domain" description="Bacterial bifunctional deaminase-reductase C-terminal" evidence="10">
    <location>
        <begin position="3"/>
        <end position="208"/>
    </location>
</feature>
<dbReference type="NCBIfam" id="TIGR01508">
    <property type="entry name" value="rib_reduct_arch"/>
    <property type="match status" value="1"/>
</dbReference>
<dbReference type="HOGENOM" id="CLU_036590_4_1_2"/>
<evidence type="ECO:0000313" key="11">
    <source>
        <dbReference type="EMBL" id="AET32966.1"/>
    </source>
</evidence>
<evidence type="ECO:0000256" key="1">
    <source>
        <dbReference type="ARBA" id="ARBA00005104"/>
    </source>
</evidence>
<dbReference type="UniPathway" id="UPA00275"/>
<evidence type="ECO:0000256" key="9">
    <source>
        <dbReference type="NCBIfam" id="TIGR01508"/>
    </source>
</evidence>
<evidence type="ECO:0000256" key="3">
    <source>
        <dbReference type="ARBA" id="ARBA00011738"/>
    </source>
</evidence>
<evidence type="ECO:0000256" key="7">
    <source>
        <dbReference type="ARBA" id="ARBA00047550"/>
    </source>
</evidence>
<dbReference type="OrthoDB" id="10178at2157"/>